<dbReference type="AlphaFoldDB" id="A0A0E9PVQ6"/>
<accession>A0A0E9PVQ6</accession>
<dbReference type="EMBL" id="GBXM01100639">
    <property type="protein sequence ID" value="JAH07938.1"/>
    <property type="molecule type" value="Transcribed_RNA"/>
</dbReference>
<organism evidence="2">
    <name type="scientific">Anguilla anguilla</name>
    <name type="common">European freshwater eel</name>
    <name type="synonym">Muraena anguilla</name>
    <dbReference type="NCBI Taxonomy" id="7936"/>
    <lineage>
        <taxon>Eukaryota</taxon>
        <taxon>Metazoa</taxon>
        <taxon>Chordata</taxon>
        <taxon>Craniata</taxon>
        <taxon>Vertebrata</taxon>
        <taxon>Euteleostomi</taxon>
        <taxon>Actinopterygii</taxon>
        <taxon>Neopterygii</taxon>
        <taxon>Teleostei</taxon>
        <taxon>Anguilliformes</taxon>
        <taxon>Anguillidae</taxon>
        <taxon>Anguilla</taxon>
    </lineage>
</organism>
<evidence type="ECO:0000313" key="2">
    <source>
        <dbReference type="EMBL" id="JAH07938.1"/>
    </source>
</evidence>
<keyword evidence="1" id="KW-0812">Transmembrane</keyword>
<feature type="transmembrane region" description="Helical" evidence="1">
    <location>
        <begin position="15"/>
        <end position="42"/>
    </location>
</feature>
<sequence length="48" mass="5522">MKSNASKIHPEKQKYCLFFFVFVLNFNSILFLSLIIVCVLLLGNSLDL</sequence>
<reference evidence="2" key="1">
    <citation type="submission" date="2014-11" db="EMBL/GenBank/DDBJ databases">
        <authorList>
            <person name="Amaro Gonzalez C."/>
        </authorList>
    </citation>
    <scope>NUCLEOTIDE SEQUENCE</scope>
</reference>
<keyword evidence="1" id="KW-0472">Membrane</keyword>
<protein>
    <submittedName>
        <fullName evidence="2">Uncharacterized protein</fullName>
    </submittedName>
</protein>
<reference evidence="2" key="2">
    <citation type="journal article" date="2015" name="Fish Shellfish Immunol.">
        <title>Early steps in the European eel (Anguilla anguilla)-Vibrio vulnificus interaction in the gills: Role of the RtxA13 toxin.</title>
        <authorList>
            <person name="Callol A."/>
            <person name="Pajuelo D."/>
            <person name="Ebbesson L."/>
            <person name="Teles M."/>
            <person name="MacKenzie S."/>
            <person name="Amaro C."/>
        </authorList>
    </citation>
    <scope>NUCLEOTIDE SEQUENCE</scope>
</reference>
<evidence type="ECO:0000256" key="1">
    <source>
        <dbReference type="SAM" id="Phobius"/>
    </source>
</evidence>
<keyword evidence="1" id="KW-1133">Transmembrane helix</keyword>
<name>A0A0E9PVQ6_ANGAN</name>
<proteinExistence type="predicted"/>